<evidence type="ECO:0000256" key="5">
    <source>
        <dbReference type="RuleBase" id="RU363034"/>
    </source>
</evidence>
<evidence type="ECO:0000259" key="6">
    <source>
        <dbReference type="PROSITE" id="PS50240"/>
    </source>
</evidence>
<dbReference type="InterPro" id="IPR001254">
    <property type="entry name" value="Trypsin_dom"/>
</dbReference>
<reference evidence="8" key="1">
    <citation type="submission" date="2003-08" db="EMBL/GenBank/DDBJ databases">
        <authorList>
            <person name="Birren B."/>
            <person name="Nusbaum C."/>
            <person name="Abebe A."/>
            <person name="Abouelleil A."/>
            <person name="Adekoya E."/>
            <person name="Ait-zahra M."/>
            <person name="Allen N."/>
            <person name="Allen T."/>
            <person name="An P."/>
            <person name="Anderson M."/>
            <person name="Anderson S."/>
            <person name="Arachchi H."/>
            <person name="Armbruster J."/>
            <person name="Bachantsang P."/>
            <person name="Baldwin J."/>
            <person name="Barry A."/>
            <person name="Bayul T."/>
            <person name="Blitshsteyn B."/>
            <person name="Bloom T."/>
            <person name="Blye J."/>
            <person name="Boguslavskiy L."/>
            <person name="Borowsky M."/>
            <person name="Boukhgalter B."/>
            <person name="Brunache A."/>
            <person name="Butler J."/>
            <person name="Calixte N."/>
            <person name="Calvo S."/>
            <person name="Camarata J."/>
            <person name="Campo K."/>
            <person name="Chang J."/>
            <person name="Cheshatsang Y."/>
            <person name="Citroen M."/>
            <person name="Collymore A."/>
            <person name="Considine T."/>
            <person name="Cook A."/>
            <person name="Cooke P."/>
            <person name="Corum B."/>
            <person name="Cuomo C."/>
            <person name="David R."/>
            <person name="Dawoe T."/>
            <person name="Degray S."/>
            <person name="Dodge S."/>
            <person name="Dooley K."/>
            <person name="Dorje P."/>
            <person name="Dorjee K."/>
            <person name="Dorris L."/>
            <person name="Duffey N."/>
            <person name="Dupes A."/>
            <person name="Elkins T."/>
            <person name="Engels R."/>
            <person name="Erickson J."/>
            <person name="Farina A."/>
            <person name="Faro S."/>
            <person name="Ferreira P."/>
            <person name="Fischer H."/>
            <person name="Fitzgerald M."/>
            <person name="Foley K."/>
            <person name="Gage D."/>
            <person name="Galagan J."/>
            <person name="Gearin G."/>
            <person name="Gnerre S."/>
            <person name="Gnirke A."/>
            <person name="Goyette A."/>
            <person name="Graham J."/>
            <person name="Grandbois E."/>
            <person name="Gyaltsen K."/>
            <person name="Hafez N."/>
            <person name="Hagopian D."/>
            <person name="Hagos B."/>
            <person name="Hall J."/>
            <person name="Hatcher B."/>
            <person name="Heller A."/>
            <person name="Higgins H."/>
            <person name="Honan T."/>
            <person name="Horn A."/>
            <person name="Houde N."/>
            <person name="Hughes L."/>
            <person name="Hulme W."/>
            <person name="Husby E."/>
            <person name="Iliev I."/>
            <person name="Jaffe D."/>
            <person name="Jones C."/>
            <person name="Kamal M."/>
            <person name="Kamat A."/>
            <person name="Kamvysselis M."/>
            <person name="Karlsson E."/>
            <person name="Kells C."/>
            <person name="Kieu A."/>
            <person name="Kisner P."/>
            <person name="Kodira C."/>
            <person name="Kulbokas E."/>
            <person name="Labutti K."/>
            <person name="Lama D."/>
            <person name="Landers T."/>
            <person name="Leger J."/>
            <person name="Levine S."/>
            <person name="Lewis D."/>
            <person name="Lewis T."/>
            <person name="Lindblad-toh K."/>
            <person name="Liu X."/>
            <person name="Lokyitsang T."/>
            <person name="Lokyitsang Y."/>
            <person name="Lucien O."/>
            <person name="Lui A."/>
            <person name="Ma L.J."/>
            <person name="Mabbitt R."/>
            <person name="Macdonald J."/>
            <person name="Maclean C."/>
            <person name="Major J."/>
            <person name="Manning J."/>
            <person name="Marabella R."/>
            <person name="Maru K."/>
            <person name="Matthews C."/>
            <person name="Mauceli E."/>
            <person name="Mccarthy M."/>
            <person name="Mcdonough S."/>
            <person name="Mcghee T."/>
            <person name="Meldrim J."/>
            <person name="Meneus L."/>
            <person name="Mesirov J."/>
            <person name="Mihalev A."/>
            <person name="Mihova T."/>
            <person name="Mikkelsen T."/>
            <person name="Mlenga V."/>
            <person name="Moru K."/>
            <person name="Mozes J."/>
            <person name="Mulrain L."/>
            <person name="Munson G."/>
            <person name="Naylor J."/>
            <person name="Newes C."/>
            <person name="Nguyen C."/>
            <person name="Nguyen N."/>
            <person name="Nguyen T."/>
            <person name="Nicol R."/>
            <person name="Nielsen C."/>
            <person name="Nizzari M."/>
            <person name="Norbu C."/>
            <person name="Norbu N."/>
            <person name="O'donnell P."/>
            <person name="Okoawo O."/>
            <person name="O'leary S."/>
            <person name="Omotosho B."/>
            <person name="O'neill K."/>
            <person name="Osman S."/>
            <person name="Parker S."/>
            <person name="Perrin D."/>
            <person name="Phunkhang P."/>
            <person name="Piqani B."/>
            <person name="Purcell S."/>
            <person name="Rachupka T."/>
            <person name="Ramasamy U."/>
            <person name="Rameau R."/>
            <person name="Ray V."/>
            <person name="Raymond C."/>
            <person name="Retta R."/>
            <person name="Richardson S."/>
            <person name="Rise C."/>
            <person name="Rodriguez J."/>
            <person name="Rogers J."/>
            <person name="Rogov P."/>
            <person name="Rutman M."/>
            <person name="Schupbach R."/>
            <person name="Seaman C."/>
            <person name="Settipalli S."/>
            <person name="Sharpe T."/>
            <person name="Sheridan J."/>
            <person name="Sherpa N."/>
            <person name="Shi J."/>
            <person name="Smirnov S."/>
            <person name="Smith C."/>
            <person name="Sougnez C."/>
            <person name="Spencer B."/>
            <person name="Stalker J."/>
            <person name="Stange-thomann N."/>
            <person name="Stavropoulos S."/>
            <person name="Stetson K."/>
            <person name="Stone C."/>
            <person name="Stone S."/>
            <person name="Stubbs M."/>
            <person name="Talamas J."/>
            <person name="Tchuinga P."/>
            <person name="Tenzing P."/>
            <person name="Tesfaye S."/>
            <person name="Theodore J."/>
            <person name="Thoulutsang Y."/>
            <person name="Topham K."/>
            <person name="Towey S."/>
            <person name="Tsamla T."/>
            <person name="Tsomo N."/>
            <person name="Vallee D."/>
            <person name="Vassiliev H."/>
            <person name="Venkataraman V."/>
            <person name="Vinson J."/>
            <person name="Vo A."/>
            <person name="Wade C."/>
            <person name="Wang S."/>
            <person name="Wangchuk T."/>
            <person name="Wangdi T."/>
            <person name="Whittaker C."/>
            <person name="Wilkinson J."/>
            <person name="Wu Y."/>
            <person name="Wyman D."/>
            <person name="Yadav S."/>
            <person name="Yang S."/>
            <person name="Yang X."/>
            <person name="Yeager S."/>
            <person name="Yee E."/>
            <person name="Young G."/>
            <person name="Zainoun J."/>
            <person name="Zembeck L."/>
            <person name="Zimmer A."/>
            <person name="Zody M."/>
            <person name="Lander E."/>
        </authorList>
    </citation>
    <scope>NUCLEOTIDE SEQUENCE [LARGE SCALE GENOMIC DNA]</scope>
</reference>
<dbReference type="PROSITE" id="PS50240">
    <property type="entry name" value="TRYPSIN_DOM"/>
    <property type="match status" value="1"/>
</dbReference>
<dbReference type="eggNOG" id="KOG3627">
    <property type="taxonomic scope" value="Eukaryota"/>
</dbReference>
<protein>
    <recommendedName>
        <fullName evidence="6">Peptidase S1 domain-containing protein</fullName>
    </recommendedName>
</protein>
<dbReference type="FunFam" id="2.40.10.10:FF:000003">
    <property type="entry name" value="Transmembrane serine protease 3"/>
    <property type="match status" value="1"/>
</dbReference>
<dbReference type="InterPro" id="IPR009003">
    <property type="entry name" value="Peptidase_S1_PA"/>
</dbReference>
<dbReference type="Ensembl" id="ENSCSAVT00000011129.1">
    <property type="protein sequence ID" value="ENSCSAVP00000010998.1"/>
    <property type="gene ID" value="ENSCSAVG00000006440.1"/>
</dbReference>
<dbReference type="SUPFAM" id="SSF50494">
    <property type="entry name" value="Trypsin-like serine proteases"/>
    <property type="match status" value="1"/>
</dbReference>
<evidence type="ECO:0000256" key="1">
    <source>
        <dbReference type="ARBA" id="ARBA00022670"/>
    </source>
</evidence>
<dbReference type="InterPro" id="IPR018114">
    <property type="entry name" value="TRYPSIN_HIS"/>
</dbReference>
<dbReference type="InterPro" id="IPR043504">
    <property type="entry name" value="Peptidase_S1_PA_chymotrypsin"/>
</dbReference>
<reference evidence="7" key="3">
    <citation type="submission" date="2025-09" db="UniProtKB">
        <authorList>
            <consortium name="Ensembl"/>
        </authorList>
    </citation>
    <scope>IDENTIFICATION</scope>
</reference>
<dbReference type="GeneTree" id="ENSGT00940000155138"/>
<dbReference type="AlphaFoldDB" id="H2Z086"/>
<keyword evidence="3 5" id="KW-0720">Serine protease</keyword>
<dbReference type="HOGENOM" id="CLU_006842_0_0_1"/>
<keyword evidence="2 5" id="KW-0378">Hydrolase</keyword>
<dbReference type="GO" id="GO:0005615">
    <property type="term" value="C:extracellular space"/>
    <property type="evidence" value="ECO:0007669"/>
    <property type="project" value="TreeGrafter"/>
</dbReference>
<feature type="domain" description="Peptidase S1" evidence="6">
    <location>
        <begin position="41"/>
        <end position="281"/>
    </location>
</feature>
<dbReference type="InterPro" id="IPR050127">
    <property type="entry name" value="Serine_Proteases_S1"/>
</dbReference>
<keyword evidence="4" id="KW-1015">Disulfide bond</keyword>
<dbReference type="InterPro" id="IPR033116">
    <property type="entry name" value="TRYPSIN_SER"/>
</dbReference>
<keyword evidence="1 5" id="KW-0645">Protease</keyword>
<dbReference type="GO" id="GO:0006508">
    <property type="term" value="P:proteolysis"/>
    <property type="evidence" value="ECO:0007669"/>
    <property type="project" value="UniProtKB-KW"/>
</dbReference>
<organism evidence="7 8">
    <name type="scientific">Ciona savignyi</name>
    <name type="common">Pacific transparent sea squirt</name>
    <dbReference type="NCBI Taxonomy" id="51511"/>
    <lineage>
        <taxon>Eukaryota</taxon>
        <taxon>Metazoa</taxon>
        <taxon>Chordata</taxon>
        <taxon>Tunicata</taxon>
        <taxon>Ascidiacea</taxon>
        <taxon>Phlebobranchia</taxon>
        <taxon>Cionidae</taxon>
        <taxon>Ciona</taxon>
    </lineage>
</organism>
<name>H2Z086_CIOSA</name>
<sequence length="284" mass="31064">AKISLGISRTTVIVLQSNLPLERNTSCGYYRVSGRPRIQPIIGGIRAAATHHPWQISLRTRGAHKCGASLINQCWALTAAHCVALPNVLPRDFPTAAVLGDYDTTLVESTEEEMSIRDIHTHPDWTAFPIPTNDIALIRLRNCSKIGIPVCLPKASSNFPAGTRCVVSGYGTTNPTREVYPDMLQEATVPLIAHRKCVRMYSRVVDKTYMQDSMLCAGYIEGGVDSCQGDSGGPLVCTDPTSESKVQIGIVSWGNGCAKRNRPGVYTKISHFTEWIESVINHEI</sequence>
<evidence type="ECO:0000256" key="3">
    <source>
        <dbReference type="ARBA" id="ARBA00022825"/>
    </source>
</evidence>
<dbReference type="Proteomes" id="UP000007875">
    <property type="component" value="Unassembled WGS sequence"/>
</dbReference>
<dbReference type="PANTHER" id="PTHR24264">
    <property type="entry name" value="TRYPSIN-RELATED"/>
    <property type="match status" value="1"/>
</dbReference>
<dbReference type="InParanoid" id="H2Z086"/>
<dbReference type="GO" id="GO:0004252">
    <property type="term" value="F:serine-type endopeptidase activity"/>
    <property type="evidence" value="ECO:0007669"/>
    <property type="project" value="InterPro"/>
</dbReference>
<evidence type="ECO:0000256" key="2">
    <source>
        <dbReference type="ARBA" id="ARBA00022801"/>
    </source>
</evidence>
<dbReference type="STRING" id="51511.ENSCSAVP00000010998"/>
<dbReference type="CDD" id="cd00190">
    <property type="entry name" value="Tryp_SPc"/>
    <property type="match status" value="1"/>
</dbReference>
<dbReference type="Pfam" id="PF00089">
    <property type="entry name" value="Trypsin"/>
    <property type="match status" value="1"/>
</dbReference>
<dbReference type="Gene3D" id="2.40.10.10">
    <property type="entry name" value="Trypsin-like serine proteases"/>
    <property type="match status" value="2"/>
</dbReference>
<evidence type="ECO:0000313" key="7">
    <source>
        <dbReference type="Ensembl" id="ENSCSAVP00000010998.1"/>
    </source>
</evidence>
<evidence type="ECO:0000313" key="8">
    <source>
        <dbReference type="Proteomes" id="UP000007875"/>
    </source>
</evidence>
<dbReference type="MEROPS" id="S01.042"/>
<dbReference type="InterPro" id="IPR001314">
    <property type="entry name" value="Peptidase_S1A"/>
</dbReference>
<proteinExistence type="predicted"/>
<evidence type="ECO:0000256" key="4">
    <source>
        <dbReference type="ARBA" id="ARBA00023157"/>
    </source>
</evidence>
<dbReference type="SMART" id="SM00020">
    <property type="entry name" value="Tryp_SPc"/>
    <property type="match status" value="1"/>
</dbReference>
<dbReference type="PROSITE" id="PS00134">
    <property type="entry name" value="TRYPSIN_HIS"/>
    <property type="match status" value="1"/>
</dbReference>
<keyword evidence="8" id="KW-1185">Reference proteome</keyword>
<accession>H2Z086</accession>
<dbReference type="PANTHER" id="PTHR24264:SF54">
    <property type="entry name" value="PEPTIDASE S1 DOMAIN-CONTAINING PROTEIN"/>
    <property type="match status" value="1"/>
</dbReference>
<dbReference type="PROSITE" id="PS00135">
    <property type="entry name" value="TRYPSIN_SER"/>
    <property type="match status" value="1"/>
</dbReference>
<dbReference type="PRINTS" id="PR00722">
    <property type="entry name" value="CHYMOTRYPSIN"/>
</dbReference>
<reference evidence="7" key="2">
    <citation type="submission" date="2025-08" db="UniProtKB">
        <authorList>
            <consortium name="Ensembl"/>
        </authorList>
    </citation>
    <scope>IDENTIFICATION</scope>
</reference>